<evidence type="ECO:0008006" key="3">
    <source>
        <dbReference type="Google" id="ProtNLM"/>
    </source>
</evidence>
<gene>
    <name evidence="1" type="ORF">BN85309670</name>
</gene>
<dbReference type="Proteomes" id="UP000032737">
    <property type="component" value="Chromosome"/>
</dbReference>
<dbReference type="HOGENOM" id="CLU_129452_1_2_14"/>
<reference evidence="1 2" key="1">
    <citation type="journal article" date="2013" name="J. Mol. Microbiol. Biotechnol.">
        <title>Analysis of the Complete Genomes of Acholeplasma brassicae , A. palmae and A. laidlawii and Their Comparison to the Obligate Parasites from ' Candidatus Phytoplasma'.</title>
        <authorList>
            <person name="Kube M."/>
            <person name="Siewert C."/>
            <person name="Migdoll A.M."/>
            <person name="Duduk B."/>
            <person name="Holz S."/>
            <person name="Rabus R."/>
            <person name="Seemuller E."/>
            <person name="Mitrovic J."/>
            <person name="Muller I."/>
            <person name="Buttner C."/>
            <person name="Reinhardt R."/>
        </authorList>
    </citation>
    <scope>NUCLEOTIDE SEQUENCE [LARGE SCALE GENOMIC DNA]</scope>
    <source>
        <strain evidence="2">0502</strain>
    </source>
</reference>
<dbReference type="RefSeq" id="WP_030004850.1">
    <property type="nucleotide sequence ID" value="NC_022549.1"/>
</dbReference>
<sequence length="127" mass="15118">MYIIVNMKLEDYLSEIDYTYLGERYLTEAGFIHASTPKQFFKVSTRFMNEKMKLICLVIDTNKLESTIKFEQASDKDYYPHIYGRINVEAVYEVFTYEKDEKGLFYPLRGMRSILMKVSNFSLQTIR</sequence>
<name>U4KRR8_9MOLU</name>
<organism evidence="1 2">
    <name type="scientific">Acholeplasma brassicae</name>
    <dbReference type="NCBI Taxonomy" id="61635"/>
    <lineage>
        <taxon>Bacteria</taxon>
        <taxon>Bacillati</taxon>
        <taxon>Mycoplasmatota</taxon>
        <taxon>Mollicutes</taxon>
        <taxon>Acholeplasmatales</taxon>
        <taxon>Acholeplasmataceae</taxon>
        <taxon>Acholeplasma</taxon>
    </lineage>
</organism>
<evidence type="ECO:0000313" key="1">
    <source>
        <dbReference type="EMBL" id="CCV65988.1"/>
    </source>
</evidence>
<protein>
    <recommendedName>
        <fullName evidence="3">DUF952 domain-containing protein</fullName>
    </recommendedName>
</protein>
<dbReference type="Gene3D" id="3.20.170.20">
    <property type="entry name" value="Protein of unknown function DUF952"/>
    <property type="match status" value="1"/>
</dbReference>
<dbReference type="AlphaFoldDB" id="U4KRR8"/>
<dbReference type="Pfam" id="PF06108">
    <property type="entry name" value="DUF952"/>
    <property type="match status" value="1"/>
</dbReference>
<proteinExistence type="predicted"/>
<dbReference type="STRING" id="61635.BN85309670"/>
<dbReference type="SUPFAM" id="SSF56399">
    <property type="entry name" value="ADP-ribosylation"/>
    <property type="match status" value="1"/>
</dbReference>
<evidence type="ECO:0000313" key="2">
    <source>
        <dbReference type="Proteomes" id="UP000032737"/>
    </source>
</evidence>
<dbReference type="KEGG" id="abra:BN85309670"/>
<dbReference type="InterPro" id="IPR009297">
    <property type="entry name" value="DUF952"/>
</dbReference>
<dbReference type="OrthoDB" id="5638018at2"/>
<dbReference type="PANTHER" id="PTHR34129">
    <property type="entry name" value="BLR1139 PROTEIN"/>
    <property type="match status" value="1"/>
</dbReference>
<keyword evidence="2" id="KW-1185">Reference proteome</keyword>
<accession>U4KRR8</accession>
<dbReference type="EMBL" id="FO681348">
    <property type="protein sequence ID" value="CCV65988.1"/>
    <property type="molecule type" value="Genomic_DNA"/>
</dbReference>
<dbReference type="PANTHER" id="PTHR34129:SF1">
    <property type="entry name" value="DUF952 DOMAIN-CONTAINING PROTEIN"/>
    <property type="match status" value="1"/>
</dbReference>